<protein>
    <submittedName>
        <fullName evidence="1">XRE family transcriptional regulator</fullName>
    </submittedName>
</protein>
<dbReference type="Gene3D" id="1.10.260.40">
    <property type="entry name" value="lambda repressor-like DNA-binding domains"/>
    <property type="match status" value="1"/>
</dbReference>
<name>A0ABR7Q060_9BURK</name>
<dbReference type="Proteomes" id="UP000736373">
    <property type="component" value="Unassembled WGS sequence"/>
</dbReference>
<dbReference type="EMBL" id="VZQQ01000071">
    <property type="protein sequence ID" value="MBC8751898.1"/>
    <property type="molecule type" value="Genomic_DNA"/>
</dbReference>
<dbReference type="InterPro" id="IPR010982">
    <property type="entry name" value="Lambda_DNA-bd_dom_sf"/>
</dbReference>
<evidence type="ECO:0000313" key="2">
    <source>
        <dbReference type="Proteomes" id="UP000736373"/>
    </source>
</evidence>
<keyword evidence="2" id="KW-1185">Reference proteome</keyword>
<reference evidence="1 2" key="1">
    <citation type="submission" date="2019-09" db="EMBL/GenBank/DDBJ databases">
        <title>Paraburkholderia podalyriae sp. nov., A South African Podalyria-associated rhizobium.</title>
        <authorList>
            <person name="Mavima L."/>
            <person name="Beukes C.W."/>
            <person name="Palmer M."/>
            <person name="De Meyer S.E."/>
            <person name="James E.K."/>
            <person name="Maluk M."/>
            <person name="Avontuur J.R."/>
            <person name="Chan W.Y."/>
            <person name="Venter S.N."/>
            <person name="Steenkamp E.T."/>
        </authorList>
    </citation>
    <scope>NUCLEOTIDE SEQUENCE [LARGE SCALE GENOMIC DNA]</scope>
    <source>
        <strain evidence="1 2">WC7.3b</strain>
    </source>
</reference>
<gene>
    <name evidence="1" type="ORF">F6X42_37095</name>
</gene>
<dbReference type="InterPro" id="IPR001387">
    <property type="entry name" value="Cro/C1-type_HTH"/>
</dbReference>
<dbReference type="CDD" id="cd00093">
    <property type="entry name" value="HTH_XRE"/>
    <property type="match status" value="1"/>
</dbReference>
<accession>A0ABR7Q060</accession>
<dbReference type="SUPFAM" id="SSF47413">
    <property type="entry name" value="lambda repressor-like DNA-binding domains"/>
    <property type="match status" value="1"/>
</dbReference>
<comment type="caution">
    <text evidence="1">The sequence shown here is derived from an EMBL/GenBank/DDBJ whole genome shotgun (WGS) entry which is preliminary data.</text>
</comment>
<evidence type="ECO:0000313" key="1">
    <source>
        <dbReference type="EMBL" id="MBC8751898.1"/>
    </source>
</evidence>
<sequence length="104" mass="11678">MNRHTQSIGHLERSVGNDRLTRALAARLDRALTRAGISSARAAKWLGVSEYDVQYWRGGITVPPLNACIRLATALHLDVHWLCTGQPLPPDSPRCEIQQTRMRH</sequence>
<proteinExistence type="predicted"/>
<organism evidence="1 2">
    <name type="scientific">Paraburkholderia podalyriae</name>
    <dbReference type="NCBI Taxonomy" id="1938811"/>
    <lineage>
        <taxon>Bacteria</taxon>
        <taxon>Pseudomonadati</taxon>
        <taxon>Pseudomonadota</taxon>
        <taxon>Betaproteobacteria</taxon>
        <taxon>Burkholderiales</taxon>
        <taxon>Burkholderiaceae</taxon>
        <taxon>Paraburkholderia</taxon>
    </lineage>
</organism>